<comment type="similarity">
    <text evidence="1">Belongs to the GcvT family.</text>
</comment>
<dbReference type="Gene3D" id="2.40.30.110">
    <property type="entry name" value="Aminomethyltransferase beta-barrel domains"/>
    <property type="match status" value="1"/>
</dbReference>
<evidence type="ECO:0000256" key="3">
    <source>
        <dbReference type="ARBA" id="ARBA00022576"/>
    </source>
</evidence>
<comment type="catalytic activity">
    <reaction evidence="6">
        <text>N(6)-[(R)-S(8)-aminomethyldihydrolipoyl]-L-lysyl-[protein] + (6S)-5,6,7,8-tetrahydrofolate = N(6)-[(R)-dihydrolipoyl]-L-lysyl-[protein] + (6R)-5,10-methylene-5,6,7,8-tetrahydrofolate + NH4(+)</text>
        <dbReference type="Rhea" id="RHEA:16945"/>
        <dbReference type="Rhea" id="RHEA-COMP:10475"/>
        <dbReference type="Rhea" id="RHEA-COMP:10492"/>
        <dbReference type="ChEBI" id="CHEBI:15636"/>
        <dbReference type="ChEBI" id="CHEBI:28938"/>
        <dbReference type="ChEBI" id="CHEBI:57453"/>
        <dbReference type="ChEBI" id="CHEBI:83100"/>
        <dbReference type="ChEBI" id="CHEBI:83143"/>
        <dbReference type="EC" id="2.1.2.10"/>
    </reaction>
</comment>
<gene>
    <name evidence="9" type="primary">gcvT</name>
    <name evidence="9" type="ORF">ACFSC7_07040</name>
</gene>
<dbReference type="Proteomes" id="UP001597327">
    <property type="component" value="Unassembled WGS sequence"/>
</dbReference>
<reference evidence="10" key="1">
    <citation type="journal article" date="2019" name="Int. J. Syst. Evol. Microbiol.">
        <title>The Global Catalogue of Microorganisms (GCM) 10K type strain sequencing project: providing services to taxonomists for standard genome sequencing and annotation.</title>
        <authorList>
            <consortium name="The Broad Institute Genomics Platform"/>
            <consortium name="The Broad Institute Genome Sequencing Center for Infectious Disease"/>
            <person name="Wu L."/>
            <person name="Ma J."/>
        </authorList>
    </citation>
    <scope>NUCLEOTIDE SEQUENCE [LARGE SCALE GENOMIC DNA]</scope>
    <source>
        <strain evidence="10">JCM 3369</strain>
    </source>
</reference>
<protein>
    <recommendedName>
        <fullName evidence="2">aminomethyltransferase</fullName>
        <ecNumber evidence="2">2.1.2.10</ecNumber>
    </recommendedName>
    <alternativeName>
        <fullName evidence="5">Glycine cleavage system T protein</fullName>
    </alternativeName>
</protein>
<proteinExistence type="inferred from homology"/>
<dbReference type="RefSeq" id="WP_149890983.1">
    <property type="nucleotide sequence ID" value="NZ_JBHUFA010000001.1"/>
</dbReference>
<keyword evidence="10" id="KW-1185">Reference proteome</keyword>
<evidence type="ECO:0000256" key="6">
    <source>
        <dbReference type="ARBA" id="ARBA00047665"/>
    </source>
</evidence>
<evidence type="ECO:0000313" key="10">
    <source>
        <dbReference type="Proteomes" id="UP001597327"/>
    </source>
</evidence>
<keyword evidence="3" id="KW-0032">Aminotransferase</keyword>
<dbReference type="GO" id="GO:0004047">
    <property type="term" value="F:aminomethyltransferase activity"/>
    <property type="evidence" value="ECO:0007669"/>
    <property type="project" value="UniProtKB-EC"/>
</dbReference>
<dbReference type="SUPFAM" id="SSF103025">
    <property type="entry name" value="Folate-binding domain"/>
    <property type="match status" value="1"/>
</dbReference>
<evidence type="ECO:0000256" key="2">
    <source>
        <dbReference type="ARBA" id="ARBA00012616"/>
    </source>
</evidence>
<evidence type="ECO:0000313" key="9">
    <source>
        <dbReference type="EMBL" id="MFD1695266.1"/>
    </source>
</evidence>
<dbReference type="NCBIfam" id="NF010093">
    <property type="entry name" value="PRK13579.1"/>
    <property type="match status" value="1"/>
</dbReference>
<dbReference type="InterPro" id="IPR006222">
    <property type="entry name" value="GCVT_N"/>
</dbReference>
<dbReference type="PANTHER" id="PTHR43757:SF2">
    <property type="entry name" value="AMINOMETHYLTRANSFERASE, MITOCHONDRIAL"/>
    <property type="match status" value="1"/>
</dbReference>
<dbReference type="PIRSF" id="PIRSF006487">
    <property type="entry name" value="GcvT"/>
    <property type="match status" value="1"/>
</dbReference>
<evidence type="ECO:0000256" key="1">
    <source>
        <dbReference type="ARBA" id="ARBA00008609"/>
    </source>
</evidence>
<dbReference type="PANTHER" id="PTHR43757">
    <property type="entry name" value="AMINOMETHYLTRANSFERASE"/>
    <property type="match status" value="1"/>
</dbReference>
<dbReference type="Gene3D" id="4.10.1250.10">
    <property type="entry name" value="Aminomethyltransferase fragment"/>
    <property type="match status" value="1"/>
</dbReference>
<organism evidence="9 10">
    <name type="scientific">Roseibium aestuarii</name>
    <dbReference type="NCBI Taxonomy" id="2600299"/>
    <lineage>
        <taxon>Bacteria</taxon>
        <taxon>Pseudomonadati</taxon>
        <taxon>Pseudomonadota</taxon>
        <taxon>Alphaproteobacteria</taxon>
        <taxon>Hyphomicrobiales</taxon>
        <taxon>Stappiaceae</taxon>
        <taxon>Roseibium</taxon>
    </lineage>
</organism>
<feature type="domain" description="Aminomethyltransferase C-terminal" evidence="8">
    <location>
        <begin position="296"/>
        <end position="373"/>
    </location>
</feature>
<comment type="caution">
    <text evidence="9">The sequence shown here is derived from an EMBL/GenBank/DDBJ whole genome shotgun (WGS) entry which is preliminary data.</text>
</comment>
<evidence type="ECO:0000259" key="8">
    <source>
        <dbReference type="Pfam" id="PF08669"/>
    </source>
</evidence>
<dbReference type="InterPro" id="IPR027266">
    <property type="entry name" value="TrmE/GcvT-like"/>
</dbReference>
<dbReference type="InterPro" id="IPR029043">
    <property type="entry name" value="GcvT/YgfZ_C"/>
</dbReference>
<accession>A0ABW4JVH4</accession>
<keyword evidence="4 9" id="KW-0808">Transferase</keyword>
<feature type="domain" description="GCVT N-terminal" evidence="7">
    <location>
        <begin position="15"/>
        <end position="271"/>
    </location>
</feature>
<evidence type="ECO:0000256" key="4">
    <source>
        <dbReference type="ARBA" id="ARBA00022679"/>
    </source>
</evidence>
<sequence>MADAHGEGALKKTPLYDLHVELGARMVPFAGYDMPVQYPAGIMTEHKATRDSAGLFDVSHMGQALLIGPDHETTARALEALTPSNFVELGHGRQRYTVLLNAEGGIIDDLMVTRPLDPAEDGKLMIVVNAACKDGDYAHLAANLPADVKLEIIEDRALIALQGPKAVDVVAAHAPAAADLAFMTAAPMEFDGIAVHVARAGYTGEDGVEMSVPAGAAEAICRALLADERVSPIGLGARDSLRLEAGLCLYGHDIDTTTSPVEGNITFCMQKRRREEGGFPGAERIQAELKDGPGRLRVGLKLEGRAPAREGAEIRTPDGILVGTLTSGGFAPTVGAPIAMGYVATEHGTPGTRLDLMVRGKPLAAEVVEMPFVPNRYYRKPKA</sequence>
<dbReference type="SUPFAM" id="SSF101790">
    <property type="entry name" value="Aminomethyltransferase beta-barrel domain"/>
    <property type="match status" value="1"/>
</dbReference>
<dbReference type="InterPro" id="IPR006223">
    <property type="entry name" value="GcvT"/>
</dbReference>
<dbReference type="EC" id="2.1.2.10" evidence="2"/>
<dbReference type="Pfam" id="PF08669">
    <property type="entry name" value="GCV_T_C"/>
    <property type="match status" value="1"/>
</dbReference>
<dbReference type="EMBL" id="JBHUFA010000001">
    <property type="protein sequence ID" value="MFD1695266.1"/>
    <property type="molecule type" value="Genomic_DNA"/>
</dbReference>
<dbReference type="Gene3D" id="3.30.70.1400">
    <property type="entry name" value="Aminomethyltransferase beta-barrel domains"/>
    <property type="match status" value="1"/>
</dbReference>
<dbReference type="Pfam" id="PF01571">
    <property type="entry name" value="GCV_T"/>
    <property type="match status" value="1"/>
</dbReference>
<dbReference type="InterPro" id="IPR028896">
    <property type="entry name" value="GcvT/YgfZ/DmdA"/>
</dbReference>
<dbReference type="NCBIfam" id="NF001567">
    <property type="entry name" value="PRK00389.1"/>
    <property type="match status" value="1"/>
</dbReference>
<dbReference type="Gene3D" id="3.30.1360.120">
    <property type="entry name" value="Probable tRNA modification gtpase trme, domain 1"/>
    <property type="match status" value="1"/>
</dbReference>
<evidence type="ECO:0000256" key="5">
    <source>
        <dbReference type="ARBA" id="ARBA00031395"/>
    </source>
</evidence>
<name>A0ABW4JVH4_9HYPH</name>
<dbReference type="InterPro" id="IPR013977">
    <property type="entry name" value="GcvT_C"/>
</dbReference>
<dbReference type="NCBIfam" id="TIGR00528">
    <property type="entry name" value="gcvT"/>
    <property type="match status" value="1"/>
</dbReference>
<evidence type="ECO:0000259" key="7">
    <source>
        <dbReference type="Pfam" id="PF01571"/>
    </source>
</evidence>